<keyword evidence="7" id="KW-0675">Receptor</keyword>
<evidence type="ECO:0000256" key="3">
    <source>
        <dbReference type="ARBA" id="ARBA00022692"/>
    </source>
</evidence>
<evidence type="ECO:0000256" key="9">
    <source>
        <dbReference type="SAM" id="Phobius"/>
    </source>
</evidence>
<comment type="caution">
    <text evidence="11">The sequence shown here is derived from an EMBL/GenBank/DDBJ whole genome shotgun (WGS) entry which is preliminary data.</text>
</comment>
<feature type="transmembrane region" description="Helical" evidence="9">
    <location>
        <begin position="43"/>
        <end position="68"/>
    </location>
</feature>
<dbReference type="CDD" id="cd00637">
    <property type="entry name" value="7tm_classA_rhodopsin-like"/>
    <property type="match status" value="1"/>
</dbReference>
<evidence type="ECO:0000256" key="4">
    <source>
        <dbReference type="ARBA" id="ARBA00022989"/>
    </source>
</evidence>
<dbReference type="PANTHER" id="PTHR24228:SF59">
    <property type="entry name" value="NEUROPEPTIDE RECEPTOR 15"/>
    <property type="match status" value="1"/>
</dbReference>
<reference evidence="11" key="1">
    <citation type="submission" date="2021-02" db="EMBL/GenBank/DDBJ databases">
        <authorList>
            <person name="Nowell W R."/>
        </authorList>
    </citation>
    <scope>NUCLEOTIDE SEQUENCE</scope>
</reference>
<dbReference type="Pfam" id="PF00001">
    <property type="entry name" value="7tm_1"/>
    <property type="match status" value="1"/>
</dbReference>
<accession>A0A815B923</accession>
<feature type="transmembrane region" description="Helical" evidence="9">
    <location>
        <begin position="128"/>
        <end position="147"/>
    </location>
</feature>
<dbReference type="Gene3D" id="1.20.1070.10">
    <property type="entry name" value="Rhodopsin 7-helix transmembrane proteins"/>
    <property type="match status" value="1"/>
</dbReference>
<keyword evidence="4 9" id="KW-1133">Transmembrane helix</keyword>
<dbReference type="PANTHER" id="PTHR24228">
    <property type="entry name" value="B2 BRADYKININ RECEPTOR/ANGIOTENSIN II RECEPTOR"/>
    <property type="match status" value="1"/>
</dbReference>
<gene>
    <name evidence="11" type="ORF">IZO911_LOCUS32323</name>
</gene>
<dbReference type="EMBL" id="CAJNOE010000556">
    <property type="protein sequence ID" value="CAF1269098.1"/>
    <property type="molecule type" value="Genomic_DNA"/>
</dbReference>
<dbReference type="PRINTS" id="PR00237">
    <property type="entry name" value="GPCRRHODOPSN"/>
</dbReference>
<feature type="transmembrane region" description="Helical" evidence="9">
    <location>
        <begin position="88"/>
        <end position="108"/>
    </location>
</feature>
<dbReference type="Proteomes" id="UP000663860">
    <property type="component" value="Unassembled WGS sequence"/>
</dbReference>
<sequence>MMTMIESWFIPSDILMIIFLSLGMILSLIFLCIIIIDKECHTTFFILIGNTCVATFLFGFNMLFMVIFTLTNDIKQIEYQDRHCILRAYIGYVTCPAYNYSFLLQSIYRYLTVVHPNRPFWQSIKFQILLLMSTWIFCFIYPFVFLFKNEIIYLVDNQICQLPLQGSFYMLYLTSNAYVIPISLVVFIYIKLIRYVRQMSKRVVSANVLLRARKELQMVRRIVILAMILVVVCLPYEIYAIMSLFTNPPKYYFRIAYLFQDLSYALVMICLFQFTGPVKTYIMKKLKRPTDIIDVARIA</sequence>
<evidence type="ECO:0000313" key="12">
    <source>
        <dbReference type="Proteomes" id="UP000663860"/>
    </source>
</evidence>
<evidence type="ECO:0000256" key="7">
    <source>
        <dbReference type="ARBA" id="ARBA00023170"/>
    </source>
</evidence>
<keyword evidence="2" id="KW-1003">Cell membrane</keyword>
<proteinExistence type="predicted"/>
<dbReference type="GO" id="GO:0005886">
    <property type="term" value="C:plasma membrane"/>
    <property type="evidence" value="ECO:0007669"/>
    <property type="project" value="UniProtKB-SubCell"/>
</dbReference>
<name>A0A815B923_9BILA</name>
<keyword evidence="6 9" id="KW-0472">Membrane</keyword>
<evidence type="ECO:0000259" key="10">
    <source>
        <dbReference type="PROSITE" id="PS50262"/>
    </source>
</evidence>
<evidence type="ECO:0000256" key="2">
    <source>
        <dbReference type="ARBA" id="ARBA00022475"/>
    </source>
</evidence>
<feature type="transmembrane region" description="Helical" evidence="9">
    <location>
        <begin position="14"/>
        <end position="36"/>
    </location>
</feature>
<protein>
    <recommendedName>
        <fullName evidence="10">G-protein coupled receptors family 1 profile domain-containing protein</fullName>
    </recommendedName>
</protein>
<dbReference type="AlphaFoldDB" id="A0A815B923"/>
<keyword evidence="8" id="KW-0807">Transducer</keyword>
<comment type="subcellular location">
    <subcellularLocation>
        <location evidence="1">Cell membrane</location>
        <topology evidence="1">Multi-pass membrane protein</topology>
    </subcellularLocation>
</comment>
<feature type="transmembrane region" description="Helical" evidence="9">
    <location>
        <begin position="262"/>
        <end position="282"/>
    </location>
</feature>
<dbReference type="InterPro" id="IPR017452">
    <property type="entry name" value="GPCR_Rhodpsn_7TM"/>
</dbReference>
<dbReference type="PROSITE" id="PS50262">
    <property type="entry name" value="G_PROTEIN_RECEP_F1_2"/>
    <property type="match status" value="1"/>
</dbReference>
<feature type="domain" description="G-protein coupled receptors family 1 profile" evidence="10">
    <location>
        <begin position="26"/>
        <end position="271"/>
    </location>
</feature>
<feature type="transmembrane region" description="Helical" evidence="9">
    <location>
        <begin position="167"/>
        <end position="192"/>
    </location>
</feature>
<dbReference type="SUPFAM" id="SSF81321">
    <property type="entry name" value="Family A G protein-coupled receptor-like"/>
    <property type="match status" value="1"/>
</dbReference>
<evidence type="ECO:0000313" key="11">
    <source>
        <dbReference type="EMBL" id="CAF1269098.1"/>
    </source>
</evidence>
<organism evidence="11 12">
    <name type="scientific">Adineta steineri</name>
    <dbReference type="NCBI Taxonomy" id="433720"/>
    <lineage>
        <taxon>Eukaryota</taxon>
        <taxon>Metazoa</taxon>
        <taxon>Spiralia</taxon>
        <taxon>Gnathifera</taxon>
        <taxon>Rotifera</taxon>
        <taxon>Eurotatoria</taxon>
        <taxon>Bdelloidea</taxon>
        <taxon>Adinetida</taxon>
        <taxon>Adinetidae</taxon>
        <taxon>Adineta</taxon>
    </lineage>
</organism>
<dbReference type="InterPro" id="IPR000276">
    <property type="entry name" value="GPCR_Rhodpsn"/>
</dbReference>
<feature type="transmembrane region" description="Helical" evidence="9">
    <location>
        <begin position="222"/>
        <end position="242"/>
    </location>
</feature>
<dbReference type="GO" id="GO:0004930">
    <property type="term" value="F:G protein-coupled receptor activity"/>
    <property type="evidence" value="ECO:0007669"/>
    <property type="project" value="UniProtKB-KW"/>
</dbReference>
<evidence type="ECO:0000256" key="6">
    <source>
        <dbReference type="ARBA" id="ARBA00023136"/>
    </source>
</evidence>
<evidence type="ECO:0000256" key="5">
    <source>
        <dbReference type="ARBA" id="ARBA00023040"/>
    </source>
</evidence>
<evidence type="ECO:0000256" key="8">
    <source>
        <dbReference type="ARBA" id="ARBA00023224"/>
    </source>
</evidence>
<keyword evidence="5" id="KW-0297">G-protein coupled receptor</keyword>
<evidence type="ECO:0000256" key="1">
    <source>
        <dbReference type="ARBA" id="ARBA00004651"/>
    </source>
</evidence>
<keyword evidence="3 9" id="KW-0812">Transmembrane</keyword>